<protein>
    <recommendedName>
        <fullName evidence="4">YfhD family protein</fullName>
    </recommendedName>
</protein>
<accession>Q5WH58</accession>
<reference evidence="2 3" key="2">
    <citation type="journal article" date="1995" name="Appl. Microbiol. Biotechnol.">
        <title>Purification and properties of an alkaline protease from alkalophilic Bacillus sp. KSM-K16.</title>
        <authorList>
            <person name="Kobayashi T."/>
            <person name="Hakamada Y."/>
            <person name="Adachi S."/>
            <person name="Hitomi J."/>
            <person name="Yoshimatsu T."/>
            <person name="Koike K."/>
            <person name="Kawai S."/>
            <person name="Ito S."/>
        </authorList>
    </citation>
    <scope>NUCLEOTIDE SEQUENCE [LARGE SCALE GENOMIC DNA]</scope>
    <source>
        <strain evidence="2 3">KSM-K16</strain>
    </source>
</reference>
<keyword evidence="3" id="KW-1185">Reference proteome</keyword>
<reference evidence="2 3" key="3">
    <citation type="journal article" date="1997" name="Protein Eng.">
        <title>High-resolution crystal structure of M-protease: phylogeny aided analysis of the high-alkaline adaptation mechanism.</title>
        <authorList>
            <person name="Shirai T."/>
            <person name="Suzuki A."/>
            <person name="Yamane T."/>
            <person name="Ashida T."/>
            <person name="Kobayashi T."/>
            <person name="Ito S."/>
        </authorList>
    </citation>
    <scope>NUCLEOTIDE SEQUENCE [LARGE SCALE GENOMIC DNA]</scope>
    <source>
        <strain evidence="2 3">KSM-K16</strain>
    </source>
</reference>
<dbReference type="EMBL" id="AP006627">
    <property type="protein sequence ID" value="BAD64297.1"/>
    <property type="molecule type" value="Genomic_DNA"/>
</dbReference>
<name>Q5WH58_SHOC1</name>
<evidence type="ECO:0000313" key="3">
    <source>
        <dbReference type="Proteomes" id="UP000001168"/>
    </source>
</evidence>
<evidence type="ECO:0008006" key="4">
    <source>
        <dbReference type="Google" id="ProtNLM"/>
    </source>
</evidence>
<reference evidence="3" key="4">
    <citation type="submission" date="2003-10" db="EMBL/GenBank/DDBJ databases">
        <title>The complete genome sequence of the alkaliphilic Bacillus clausii KSM-K16.</title>
        <authorList>
            <person name="Takaki Y."/>
            <person name="Kageyama Y."/>
            <person name="Shimamura S."/>
            <person name="Suzuki H."/>
            <person name="Nishi S."/>
            <person name="Hatada Y."/>
            <person name="Kawai S."/>
            <person name="Ito S."/>
            <person name="Horikoshi K."/>
        </authorList>
    </citation>
    <scope>NUCLEOTIDE SEQUENCE [LARGE SCALE GENOMIC DNA]</scope>
    <source>
        <strain evidence="3">KSM-K16</strain>
    </source>
</reference>
<feature type="compositionally biased region" description="Acidic residues" evidence="1">
    <location>
        <begin position="24"/>
        <end position="37"/>
    </location>
</feature>
<sequence>MGKQGKETSENWKEQQNRDQVEQPFDELPLEDIEKEEEERREKERTKDASESEDAYKP</sequence>
<dbReference type="HOGENOM" id="CLU_2969904_0_0_9"/>
<evidence type="ECO:0000313" key="2">
    <source>
        <dbReference type="EMBL" id="BAD64297.1"/>
    </source>
</evidence>
<feature type="region of interest" description="Disordered" evidence="1">
    <location>
        <begin position="1"/>
        <end position="58"/>
    </location>
</feature>
<gene>
    <name evidence="2" type="ordered locus">ABC1762</name>
</gene>
<dbReference type="AlphaFoldDB" id="Q5WH58"/>
<proteinExistence type="predicted"/>
<dbReference type="Proteomes" id="UP000001168">
    <property type="component" value="Chromosome"/>
</dbReference>
<feature type="compositionally biased region" description="Basic and acidic residues" evidence="1">
    <location>
        <begin position="1"/>
        <end position="21"/>
    </location>
</feature>
<feature type="compositionally biased region" description="Basic and acidic residues" evidence="1">
    <location>
        <begin position="38"/>
        <end position="58"/>
    </location>
</feature>
<evidence type="ECO:0000256" key="1">
    <source>
        <dbReference type="SAM" id="MobiDB-lite"/>
    </source>
</evidence>
<dbReference type="KEGG" id="bcl:ABC1762"/>
<organism evidence="2 3">
    <name type="scientific">Shouchella clausii (strain KSM-K16)</name>
    <name type="common">Alkalihalobacillus clausii</name>
    <dbReference type="NCBI Taxonomy" id="66692"/>
    <lineage>
        <taxon>Bacteria</taxon>
        <taxon>Bacillati</taxon>
        <taxon>Bacillota</taxon>
        <taxon>Bacilli</taxon>
        <taxon>Bacillales</taxon>
        <taxon>Bacillaceae</taxon>
        <taxon>Shouchella</taxon>
    </lineage>
</organism>
<reference evidence="2 3" key="1">
    <citation type="journal article" date="1994" name="J. Ferment. Bioeng.">
        <title>Molecular cloning and nucleotide sequence of the gene for an alkaline protease from the alkalophilic Bacillus sp. KSM-K16.</title>
        <authorList>
            <person name="Hakamada Y."/>
            <person name="Kobayashi T."/>
            <person name="Hitomi J."/>
            <person name="Kawai S."/>
            <person name="Ito S."/>
        </authorList>
    </citation>
    <scope>NUCLEOTIDE SEQUENCE [LARGE SCALE GENOMIC DNA]</scope>
    <source>
        <strain evidence="2 3">KSM-K16</strain>
    </source>
</reference>
<dbReference type="STRING" id="66692.ABC1762"/>
<dbReference type="RefSeq" id="WP_011246605.1">
    <property type="nucleotide sequence ID" value="NC_006582.1"/>
</dbReference>
<reference evidence="2 3" key="5">
    <citation type="journal article" date="2007" name="Extremophiles">
        <title>Intragenomic diversity of the V1 regions of 16S rRNA genes in high-alkaline protease-producing Bacillus clausii spp.</title>
        <authorList>
            <person name="Kageyama Y."/>
            <person name="Takaki Y."/>
            <person name="Shimamura S."/>
            <person name="Nishi S."/>
            <person name="Nogi Y."/>
            <person name="Uchimura K."/>
            <person name="Kobayashi T."/>
            <person name="Hitomi J."/>
            <person name="Ozaki K."/>
            <person name="Kawai S."/>
            <person name="Ito S."/>
            <person name="Horikoshi K."/>
        </authorList>
    </citation>
    <scope>NUCLEOTIDE SEQUENCE [LARGE SCALE GENOMIC DNA]</scope>
    <source>
        <strain evidence="2 3">KSM-K16</strain>
    </source>
</reference>